<gene>
    <name evidence="1" type="ORF">LMANV2_240180</name>
</gene>
<name>A0AAQ1NZQ9_LEPIR</name>
<protein>
    <submittedName>
        <fullName evidence="1">Uncharacterized protein</fullName>
    </submittedName>
</protein>
<proteinExistence type="predicted"/>
<evidence type="ECO:0000313" key="1">
    <source>
        <dbReference type="EMBL" id="SOR61128.1"/>
    </source>
</evidence>
<organism evidence="1 2">
    <name type="scientific">Leptospira interrogans serovar Manilae</name>
    <dbReference type="NCBI Taxonomy" id="214675"/>
    <lineage>
        <taxon>Bacteria</taxon>
        <taxon>Pseudomonadati</taxon>
        <taxon>Spirochaetota</taxon>
        <taxon>Spirochaetia</taxon>
        <taxon>Leptospirales</taxon>
        <taxon>Leptospiraceae</taxon>
        <taxon>Leptospira</taxon>
    </lineage>
</organism>
<evidence type="ECO:0000313" key="2">
    <source>
        <dbReference type="Proteomes" id="UP000234460"/>
    </source>
</evidence>
<dbReference type="Proteomes" id="UP000234460">
    <property type="component" value="Chromosome LMANV2"/>
</dbReference>
<reference evidence="1 2" key="1">
    <citation type="submission" date="2017-11" db="EMBL/GenBank/DDBJ databases">
        <authorList>
            <person name="Lechat P."/>
        </authorList>
    </citation>
    <scope>NUCLEOTIDE SEQUENCE [LARGE SCALE GENOMIC DNA]</scope>
    <source>
        <strain evidence="1">L495</strain>
    </source>
</reference>
<dbReference type="AlphaFoldDB" id="A0AAQ1NZQ9"/>
<sequence>MILEEFRSNLNPKLADQENFSGLGEDHLQKFRNPIVNTMAKRNFAGAFAQCRCFQNVVIAFKGIDDVDLLRKKYKNAIRIKLVEYTNNDTFFITTLV</sequence>
<accession>A0AAQ1NZQ9</accession>
<comment type="caution">
    <text evidence="1">The sequence shown here is derived from an EMBL/GenBank/DDBJ whole genome shotgun (WGS) entry which is preliminary data.</text>
</comment>
<dbReference type="EMBL" id="OEJX01000017">
    <property type="protein sequence ID" value="SOR61128.1"/>
    <property type="molecule type" value="Genomic_DNA"/>
</dbReference>